<evidence type="ECO:0000313" key="7">
    <source>
        <dbReference type="Proteomes" id="UP001589838"/>
    </source>
</evidence>
<dbReference type="PANTHER" id="PTHR43280">
    <property type="entry name" value="ARAC-FAMILY TRANSCRIPTIONAL REGULATOR"/>
    <property type="match status" value="1"/>
</dbReference>
<evidence type="ECO:0000256" key="2">
    <source>
        <dbReference type="ARBA" id="ARBA00023125"/>
    </source>
</evidence>
<protein>
    <submittedName>
        <fullName evidence="6">Helix-turn-helix domain-containing protein</fullName>
    </submittedName>
</protein>
<keyword evidence="4" id="KW-0812">Transmembrane</keyword>
<keyword evidence="7" id="KW-1185">Reference proteome</keyword>
<reference evidence="6 7" key="1">
    <citation type="submission" date="2024-09" db="EMBL/GenBank/DDBJ databases">
        <authorList>
            <person name="Sun Q."/>
            <person name="Mori K."/>
        </authorList>
    </citation>
    <scope>NUCLEOTIDE SEQUENCE [LARGE SCALE GENOMIC DNA]</scope>
    <source>
        <strain evidence="6 7">NCAIM B.02610</strain>
    </source>
</reference>
<organism evidence="6 7">
    <name type="scientific">Halalkalibacter kiskunsagensis</name>
    <dbReference type="NCBI Taxonomy" id="1548599"/>
    <lineage>
        <taxon>Bacteria</taxon>
        <taxon>Bacillati</taxon>
        <taxon>Bacillota</taxon>
        <taxon>Bacilli</taxon>
        <taxon>Bacillales</taxon>
        <taxon>Bacillaceae</taxon>
        <taxon>Halalkalibacter</taxon>
    </lineage>
</organism>
<evidence type="ECO:0000256" key="3">
    <source>
        <dbReference type="ARBA" id="ARBA00023163"/>
    </source>
</evidence>
<feature type="transmembrane region" description="Helical" evidence="4">
    <location>
        <begin position="304"/>
        <end position="323"/>
    </location>
</feature>
<keyword evidence="1" id="KW-0805">Transcription regulation</keyword>
<dbReference type="Pfam" id="PF12833">
    <property type="entry name" value="HTH_18"/>
    <property type="match status" value="1"/>
</dbReference>
<dbReference type="InterPro" id="IPR009057">
    <property type="entry name" value="Homeodomain-like_sf"/>
</dbReference>
<dbReference type="Pfam" id="PF17853">
    <property type="entry name" value="GGDEF_2"/>
    <property type="match status" value="1"/>
</dbReference>
<dbReference type="InterPro" id="IPR041522">
    <property type="entry name" value="CdaR_GGDEF"/>
</dbReference>
<comment type="caution">
    <text evidence="6">The sequence shown here is derived from an EMBL/GenBank/DDBJ whole genome shotgun (WGS) entry which is preliminary data.</text>
</comment>
<sequence>MKNSLLRRLMRPFSFQSKGHYRKNLVAFLLLASIPGIIVSVILFMVSKAQMENELQEVHQNHVHNSVKAIDDQFSYLELLLAHWAFDSNFKESYENIDVVFNYEDVHKIYKTLLVMEGSNPLIDRIELFVNQPKEVVFQKNRYDFIETTEHSDHYNQLVSQGKDLYWNQSFSSLGTSETSLGLVHKLPGGEVLPFGSLAVFLNKEKLADYVKSPYEEGSVYLFTNSEQWFFDNPIQQHPTAMQKAIFDEISQQLISSNSFLFDWDNHTYTITYDYISRLGERWYYVSAAPLSAITAPVVYISKLFIALSIVIFVIAIILSIFASQKLYSPIDQLIQKIHGNKRINVKNEFDLIETKWNTLSTNSENLQKRLEHQLPHLREGFLLQLIQGYLYSYGEKEIQERMQHFGWEMNDKNYLVLFVQLYGYKKIEDRSIEGEEGLVTVLAADIIEDLIGQSAIEANIINFHDLSFGLFLMFPNDQTHEKVNNNVVNLSKNIITQINQIEKMEVSISISRMTDSIKGVHALFEEAKTSLSYRNLQDHNQIIEIEKLDRLNSNHERIEYPFSLEKEITHAIRLRNEEEAVKLLHQFISVLADKNVSEAMLKQGAFQLLGSIFHVVLQSGLMEDIGNEGVSLYEQLSQLRDPVQMTQWFETNVILPVIQELSQKQDQRQRLLVERVAVLLQEEYMNDISLDYCADLIKMNPSILSKVFKEITGWNFIDYLTNIRLEKAKELLMETDMKINLIAEKIGYKHSYFNRLFKKHEGVTPSHFREMNRKKIV</sequence>
<evidence type="ECO:0000256" key="4">
    <source>
        <dbReference type="SAM" id="Phobius"/>
    </source>
</evidence>
<dbReference type="Proteomes" id="UP001589838">
    <property type="component" value="Unassembled WGS sequence"/>
</dbReference>
<evidence type="ECO:0000313" key="6">
    <source>
        <dbReference type="EMBL" id="MFC0472160.1"/>
    </source>
</evidence>
<dbReference type="EMBL" id="JBHLUX010000039">
    <property type="protein sequence ID" value="MFC0472160.1"/>
    <property type="molecule type" value="Genomic_DNA"/>
</dbReference>
<feature type="transmembrane region" description="Helical" evidence="4">
    <location>
        <begin position="25"/>
        <end position="46"/>
    </location>
</feature>
<evidence type="ECO:0000256" key="1">
    <source>
        <dbReference type="ARBA" id="ARBA00023015"/>
    </source>
</evidence>
<name>A0ABV6KGG1_9BACI</name>
<keyword evidence="3" id="KW-0804">Transcription</keyword>
<accession>A0ABV6KGG1</accession>
<dbReference type="SUPFAM" id="SSF46689">
    <property type="entry name" value="Homeodomain-like"/>
    <property type="match status" value="2"/>
</dbReference>
<keyword evidence="2" id="KW-0238">DNA-binding</keyword>
<feature type="domain" description="HTH araC/xylS-type" evidence="5">
    <location>
        <begin position="675"/>
        <end position="772"/>
    </location>
</feature>
<dbReference type="RefSeq" id="WP_335962774.1">
    <property type="nucleotide sequence ID" value="NZ_JAXBLX010000035.1"/>
</dbReference>
<dbReference type="PANTHER" id="PTHR43280:SF28">
    <property type="entry name" value="HTH-TYPE TRANSCRIPTIONAL ACTIVATOR RHAS"/>
    <property type="match status" value="1"/>
</dbReference>
<evidence type="ECO:0000259" key="5">
    <source>
        <dbReference type="PROSITE" id="PS01124"/>
    </source>
</evidence>
<proteinExistence type="predicted"/>
<dbReference type="InterPro" id="IPR018060">
    <property type="entry name" value="HTH_AraC"/>
</dbReference>
<dbReference type="SMART" id="SM00342">
    <property type="entry name" value="HTH_ARAC"/>
    <property type="match status" value="1"/>
</dbReference>
<dbReference type="PROSITE" id="PS01124">
    <property type="entry name" value="HTH_ARAC_FAMILY_2"/>
    <property type="match status" value="1"/>
</dbReference>
<dbReference type="Gene3D" id="1.10.10.60">
    <property type="entry name" value="Homeodomain-like"/>
    <property type="match status" value="2"/>
</dbReference>
<gene>
    <name evidence="6" type="ORF">ACFFHM_17035</name>
</gene>
<keyword evidence="4" id="KW-0472">Membrane</keyword>
<keyword evidence="4" id="KW-1133">Transmembrane helix</keyword>